<dbReference type="PROSITE" id="PS50052">
    <property type="entry name" value="GUANYLATE_KINASE_2"/>
    <property type="match status" value="1"/>
</dbReference>
<dbReference type="InterPro" id="IPR008144">
    <property type="entry name" value="Guanylate_kin-like_dom"/>
</dbReference>
<evidence type="ECO:0000256" key="6">
    <source>
        <dbReference type="ARBA" id="ARBA00022840"/>
    </source>
</evidence>
<dbReference type="EMBL" id="MLQL01000004">
    <property type="protein sequence ID" value="OQE29320.1"/>
    <property type="molecule type" value="Genomic_DNA"/>
</dbReference>
<dbReference type="InterPro" id="IPR017665">
    <property type="entry name" value="Guanylate_kinase"/>
</dbReference>
<dbReference type="InterPro" id="IPR008145">
    <property type="entry name" value="GK/Ca_channel_bsu"/>
</dbReference>
<feature type="domain" description="Guanylate kinase-like" evidence="7">
    <location>
        <begin position="61"/>
        <end position="244"/>
    </location>
</feature>
<reference evidence="9" key="1">
    <citation type="journal article" date="2017" name="Nat. Microbiol.">
        <title>Global analysis of biosynthetic gene clusters reveals vast potential of secondary metabolite production in Penicillium species.</title>
        <authorList>
            <person name="Nielsen J.C."/>
            <person name="Grijseels S."/>
            <person name="Prigent S."/>
            <person name="Ji B."/>
            <person name="Dainat J."/>
            <person name="Nielsen K.F."/>
            <person name="Frisvad J.C."/>
            <person name="Workman M."/>
            <person name="Nielsen J."/>
        </authorList>
    </citation>
    <scope>NUCLEOTIDE SEQUENCE [LARGE SCALE GENOMIC DNA]</scope>
    <source>
        <strain evidence="9">IBT 14082</strain>
    </source>
</reference>
<name>A0A1V6TTV7_9EURO</name>
<comment type="similarity">
    <text evidence="1">Belongs to the guanylate kinase family.</text>
</comment>
<accession>A0A1V6TTV7</accession>
<evidence type="ECO:0000256" key="3">
    <source>
        <dbReference type="ARBA" id="ARBA00022679"/>
    </source>
</evidence>
<keyword evidence="9" id="KW-1185">Reference proteome</keyword>
<evidence type="ECO:0000256" key="1">
    <source>
        <dbReference type="ARBA" id="ARBA00005790"/>
    </source>
</evidence>
<dbReference type="SMART" id="SM00072">
    <property type="entry name" value="GuKc"/>
    <property type="match status" value="1"/>
</dbReference>
<keyword evidence="6" id="KW-0067">ATP-binding</keyword>
<proteinExistence type="inferred from homology"/>
<dbReference type="FunFam" id="3.30.63.10:FF:000002">
    <property type="entry name" value="Guanylate kinase 1"/>
    <property type="match status" value="1"/>
</dbReference>
<dbReference type="AlphaFoldDB" id="A0A1V6TTV7"/>
<dbReference type="PROSITE" id="PS00856">
    <property type="entry name" value="GUANYLATE_KINASE_1"/>
    <property type="match status" value="1"/>
</dbReference>
<dbReference type="OrthoDB" id="6334211at2759"/>
<sequence length="247" mass="27555">MSGKVVRHTRASLKPQPEFDIWLGSCLHIAKYTYPSQILVIHCQYKNPVVYDMAPSAPPDGRPLVISRPSGAGKGTLTQKLIDAHPNTLELTVSHTTRQPRPGEKDGISYHFVSVETYKTLKSSGGLIEDAMYTDDFYGTSKAALAAILDKGLIPILDIEVTGVKQVKANPEFDACYVFIKPRDLDVLEQRLKGRGTESEQKIQARLEQARRELEFAETAGTFDRVIVNDDLERAYAELEGFVFELE</sequence>
<dbReference type="GO" id="GO:0005524">
    <property type="term" value="F:ATP binding"/>
    <property type="evidence" value="ECO:0007669"/>
    <property type="project" value="UniProtKB-KW"/>
</dbReference>
<keyword evidence="3" id="KW-0808">Transferase</keyword>
<evidence type="ECO:0000256" key="2">
    <source>
        <dbReference type="ARBA" id="ARBA00012961"/>
    </source>
</evidence>
<dbReference type="InterPro" id="IPR027417">
    <property type="entry name" value="P-loop_NTPase"/>
</dbReference>
<gene>
    <name evidence="8" type="ORF">PENFLA_c004G08257</name>
</gene>
<dbReference type="GO" id="GO:0004385">
    <property type="term" value="F:GMP kinase activity"/>
    <property type="evidence" value="ECO:0007669"/>
    <property type="project" value="UniProtKB-EC"/>
</dbReference>
<dbReference type="Gene3D" id="3.30.63.10">
    <property type="entry name" value="Guanylate Kinase phosphate binding domain"/>
    <property type="match status" value="1"/>
</dbReference>
<dbReference type="CDD" id="cd00071">
    <property type="entry name" value="GMPK"/>
    <property type="match status" value="1"/>
</dbReference>
<organism evidence="8 9">
    <name type="scientific">Penicillium flavigenum</name>
    <dbReference type="NCBI Taxonomy" id="254877"/>
    <lineage>
        <taxon>Eukaryota</taxon>
        <taxon>Fungi</taxon>
        <taxon>Dikarya</taxon>
        <taxon>Ascomycota</taxon>
        <taxon>Pezizomycotina</taxon>
        <taxon>Eurotiomycetes</taxon>
        <taxon>Eurotiomycetidae</taxon>
        <taxon>Eurotiales</taxon>
        <taxon>Aspergillaceae</taxon>
        <taxon>Penicillium</taxon>
    </lineage>
</organism>
<protein>
    <recommendedName>
        <fullName evidence="2">guanylate kinase</fullName>
        <ecNumber evidence="2">2.7.4.8</ecNumber>
    </recommendedName>
</protein>
<comment type="caution">
    <text evidence="8">The sequence shown here is derived from an EMBL/GenBank/DDBJ whole genome shotgun (WGS) entry which is preliminary data.</text>
</comment>
<evidence type="ECO:0000313" key="9">
    <source>
        <dbReference type="Proteomes" id="UP000191342"/>
    </source>
</evidence>
<dbReference type="GO" id="GO:0005829">
    <property type="term" value="C:cytosol"/>
    <property type="evidence" value="ECO:0007669"/>
    <property type="project" value="TreeGrafter"/>
</dbReference>
<evidence type="ECO:0000256" key="4">
    <source>
        <dbReference type="ARBA" id="ARBA00022741"/>
    </source>
</evidence>
<dbReference type="PANTHER" id="PTHR23117">
    <property type="entry name" value="GUANYLATE KINASE-RELATED"/>
    <property type="match status" value="1"/>
</dbReference>
<dbReference type="SUPFAM" id="SSF52540">
    <property type="entry name" value="P-loop containing nucleoside triphosphate hydrolases"/>
    <property type="match status" value="1"/>
</dbReference>
<evidence type="ECO:0000256" key="5">
    <source>
        <dbReference type="ARBA" id="ARBA00022777"/>
    </source>
</evidence>
<dbReference type="STRING" id="254877.A0A1V6TTV7"/>
<evidence type="ECO:0000259" key="7">
    <source>
        <dbReference type="PROSITE" id="PS50052"/>
    </source>
</evidence>
<dbReference type="EC" id="2.7.4.8" evidence="2"/>
<evidence type="ECO:0000313" key="8">
    <source>
        <dbReference type="EMBL" id="OQE29320.1"/>
    </source>
</evidence>
<dbReference type="Pfam" id="PF00625">
    <property type="entry name" value="Guanylate_kin"/>
    <property type="match status" value="1"/>
</dbReference>
<dbReference type="Proteomes" id="UP000191342">
    <property type="component" value="Unassembled WGS sequence"/>
</dbReference>
<keyword evidence="5" id="KW-0418">Kinase</keyword>
<dbReference type="PANTHER" id="PTHR23117:SF13">
    <property type="entry name" value="GUANYLATE KINASE"/>
    <property type="match status" value="1"/>
</dbReference>
<dbReference type="InterPro" id="IPR020590">
    <property type="entry name" value="Guanylate_kinase_CS"/>
</dbReference>
<dbReference type="NCBIfam" id="TIGR03263">
    <property type="entry name" value="guanyl_kin"/>
    <property type="match status" value="1"/>
</dbReference>
<keyword evidence="4" id="KW-0547">Nucleotide-binding</keyword>
<dbReference type="Gene3D" id="3.40.50.300">
    <property type="entry name" value="P-loop containing nucleotide triphosphate hydrolases"/>
    <property type="match status" value="1"/>
</dbReference>